<dbReference type="Ensembl" id="ENSSTUT00000083366.1">
    <property type="protein sequence ID" value="ENSSTUP00000078275.1"/>
    <property type="gene ID" value="ENSSTUG00000034543.1"/>
</dbReference>
<name>A0A674C3G1_SALTR</name>
<sequence>MALGKQQAHTAVGQHTLLHGEALLVIASADAHHGISSHLCGHTLLIKGSQLPVAGNEIFRKQYGETSELSST</sequence>
<reference evidence="1" key="1">
    <citation type="submission" date="2025-08" db="UniProtKB">
        <authorList>
            <consortium name="Ensembl"/>
        </authorList>
    </citation>
    <scope>IDENTIFICATION</scope>
</reference>
<accession>A0A674C3G1</accession>
<reference evidence="1" key="2">
    <citation type="submission" date="2025-09" db="UniProtKB">
        <authorList>
            <consortium name="Ensembl"/>
        </authorList>
    </citation>
    <scope>IDENTIFICATION</scope>
</reference>
<dbReference type="InParanoid" id="A0A674C3G1"/>
<dbReference type="GeneTree" id="ENSGT01150000287979"/>
<dbReference type="AlphaFoldDB" id="A0A674C3G1"/>
<evidence type="ECO:0000313" key="2">
    <source>
        <dbReference type="Proteomes" id="UP000472277"/>
    </source>
</evidence>
<dbReference type="Proteomes" id="UP000472277">
    <property type="component" value="Chromosome 11"/>
</dbReference>
<protein>
    <submittedName>
        <fullName evidence="1">Uncharacterized protein</fullName>
    </submittedName>
</protein>
<proteinExistence type="predicted"/>
<dbReference type="OMA" id="NEMFSCN"/>
<organism evidence="1 2">
    <name type="scientific">Salmo trutta</name>
    <name type="common">Brown trout</name>
    <dbReference type="NCBI Taxonomy" id="8032"/>
    <lineage>
        <taxon>Eukaryota</taxon>
        <taxon>Metazoa</taxon>
        <taxon>Chordata</taxon>
        <taxon>Craniata</taxon>
        <taxon>Vertebrata</taxon>
        <taxon>Euteleostomi</taxon>
        <taxon>Actinopterygii</taxon>
        <taxon>Neopterygii</taxon>
        <taxon>Teleostei</taxon>
        <taxon>Protacanthopterygii</taxon>
        <taxon>Salmoniformes</taxon>
        <taxon>Salmonidae</taxon>
        <taxon>Salmoninae</taxon>
        <taxon>Salmo</taxon>
    </lineage>
</organism>
<keyword evidence="2" id="KW-1185">Reference proteome</keyword>
<evidence type="ECO:0000313" key="1">
    <source>
        <dbReference type="Ensembl" id="ENSSTUP00000078275.1"/>
    </source>
</evidence>